<dbReference type="InterPro" id="IPR029063">
    <property type="entry name" value="SAM-dependent_MTases_sf"/>
</dbReference>
<dbReference type="InterPro" id="IPR052514">
    <property type="entry name" value="SAM-dependent_MTase"/>
</dbReference>
<evidence type="ECO:0000256" key="1">
    <source>
        <dbReference type="SAM" id="Coils"/>
    </source>
</evidence>
<organism evidence="4 5">
    <name type="scientific">Jiangella alkaliphila</name>
    <dbReference type="NCBI Taxonomy" id="419479"/>
    <lineage>
        <taxon>Bacteria</taxon>
        <taxon>Bacillati</taxon>
        <taxon>Actinomycetota</taxon>
        <taxon>Actinomycetes</taxon>
        <taxon>Jiangellales</taxon>
        <taxon>Jiangellaceae</taxon>
        <taxon>Jiangella</taxon>
    </lineage>
</organism>
<dbReference type="InterPro" id="IPR006342">
    <property type="entry name" value="FkbM_mtfrase"/>
</dbReference>
<keyword evidence="4" id="KW-0489">Methyltransferase</keyword>
<feature type="region of interest" description="Disordered" evidence="2">
    <location>
        <begin position="227"/>
        <end position="249"/>
    </location>
</feature>
<keyword evidence="5" id="KW-1185">Reference proteome</keyword>
<dbReference type="AlphaFoldDB" id="A0A1H2M113"/>
<dbReference type="Gene3D" id="3.40.50.150">
    <property type="entry name" value="Vaccinia Virus protein VP39"/>
    <property type="match status" value="1"/>
</dbReference>
<dbReference type="SUPFAM" id="SSF53335">
    <property type="entry name" value="S-adenosyl-L-methionine-dependent methyltransferases"/>
    <property type="match status" value="1"/>
</dbReference>
<feature type="coiled-coil region" evidence="1">
    <location>
        <begin position="158"/>
        <end position="185"/>
    </location>
</feature>
<feature type="domain" description="Methyltransferase FkbM" evidence="3">
    <location>
        <begin position="313"/>
        <end position="451"/>
    </location>
</feature>
<dbReference type="GO" id="GO:0008168">
    <property type="term" value="F:methyltransferase activity"/>
    <property type="evidence" value="ECO:0007669"/>
    <property type="project" value="UniProtKB-KW"/>
</dbReference>
<evidence type="ECO:0000313" key="4">
    <source>
        <dbReference type="EMBL" id="SDU86824.1"/>
    </source>
</evidence>
<accession>A0A1H2M113</accession>
<reference evidence="5" key="1">
    <citation type="submission" date="2016-10" db="EMBL/GenBank/DDBJ databases">
        <authorList>
            <person name="Varghese N."/>
            <person name="Submissions S."/>
        </authorList>
    </citation>
    <scope>NUCLEOTIDE SEQUENCE [LARGE SCALE GENOMIC DNA]</scope>
    <source>
        <strain evidence="5">DSM 45079</strain>
    </source>
</reference>
<protein>
    <submittedName>
        <fullName evidence="4">Methyltransferase, FkbM family</fullName>
    </submittedName>
</protein>
<dbReference type="Pfam" id="PF05050">
    <property type="entry name" value="Methyltransf_21"/>
    <property type="match status" value="1"/>
</dbReference>
<evidence type="ECO:0000313" key="5">
    <source>
        <dbReference type="Proteomes" id="UP000182977"/>
    </source>
</evidence>
<keyword evidence="1" id="KW-0175">Coiled coil</keyword>
<sequence>MLISDFLTSQAPCHNDLAWTGSPLPTHPALAGLPVAGVDKRRPVQVSIVLTADLPDGLDHLDDVTVGDRAVLLIDALPVEPAIHMLRTALTKRGFEILHAVYLDDAIDIQAVGGLAVLRVGTSGDAGLTRANLDAVTVDGQPNWERARAAFGKMAAQYESTLEALHDVQAELRSAEAHRRTAEARLENTLSSTTMRVGQAAVAVGRHPVRGARRAAGILRDAWRSHRAPAPRRTTRPAVRTAADGPPRMNFYVPMPVPPGPDRGQPRELHITVPNTYLVARHLLKNGIGGYEPSTIAWYLALCDTAPAGAVWDVGANLGPYALLARAYSDRDIVAFEPTPDLAHWARHLSEINDLPYRLEQIAAGETAGTATFYLSESSDSSNSLAEGFRVSKRQLDVLVEPLDRYARRTGSVPAVMKVDTETTEHHVLRGARDVLAEHRPWIVCEVLSGRAPEQPLTELLGDLGYHFFHLNGSDPLPEKDVIKGDPTYEHMNYLFAPGPIDDELAAAARGWQAALEATPRPRQPRRR</sequence>
<dbReference type="GO" id="GO:0032259">
    <property type="term" value="P:methylation"/>
    <property type="evidence" value="ECO:0007669"/>
    <property type="project" value="UniProtKB-KW"/>
</dbReference>
<dbReference type="PANTHER" id="PTHR34203">
    <property type="entry name" value="METHYLTRANSFERASE, FKBM FAMILY PROTEIN"/>
    <property type="match status" value="1"/>
</dbReference>
<dbReference type="EMBL" id="LT629791">
    <property type="protein sequence ID" value="SDU86824.1"/>
    <property type="molecule type" value="Genomic_DNA"/>
</dbReference>
<dbReference type="Proteomes" id="UP000182977">
    <property type="component" value="Chromosome I"/>
</dbReference>
<dbReference type="NCBIfam" id="TIGR01444">
    <property type="entry name" value="fkbM_fam"/>
    <property type="match status" value="1"/>
</dbReference>
<dbReference type="PANTHER" id="PTHR34203:SF15">
    <property type="entry name" value="SLL1173 PROTEIN"/>
    <property type="match status" value="1"/>
</dbReference>
<evidence type="ECO:0000256" key="2">
    <source>
        <dbReference type="SAM" id="MobiDB-lite"/>
    </source>
</evidence>
<proteinExistence type="predicted"/>
<dbReference type="STRING" id="419479.SAMN04488563_6928"/>
<name>A0A1H2M113_9ACTN</name>
<evidence type="ECO:0000259" key="3">
    <source>
        <dbReference type="Pfam" id="PF05050"/>
    </source>
</evidence>
<gene>
    <name evidence="4" type="ORF">SAMN04488563_6928</name>
</gene>
<keyword evidence="4" id="KW-0808">Transferase</keyword>